<dbReference type="Gene3D" id="3.40.50.11440">
    <property type="match status" value="1"/>
</dbReference>
<sequence length="250" mass="26558">MLNIVTPDMQIVGETGLAFPVMYRVRQRLDTTFIEDVAGTVHWELSRCKLEDKVRPGQSAAVAVGSRGIHDLAAIVSVAIGHLRDLGLKPFIIPAMGSHGGATAEGQAEVLSELGITESSVGAPVISNMEAVLLGRLESGAEVYIARDALEADHLVVINRVKPHTVVRGEVESGLCKMLAVGCGRQQGASNLHKYGLAASIIPAARMILEQASVLCGLAIVENASEQTHTIRSALPNEFVDVDRALLREA</sequence>
<comment type="caution">
    <text evidence="2">The sequence shown here is derived from an EMBL/GenBank/DDBJ whole genome shotgun (WGS) entry which is preliminary data.</text>
</comment>
<accession>X1SCF0</accession>
<dbReference type="Pfam" id="PF09861">
    <property type="entry name" value="Lar_N"/>
    <property type="match status" value="1"/>
</dbReference>
<feature type="non-terminal residue" evidence="2">
    <location>
        <position position="250"/>
    </location>
</feature>
<dbReference type="AlphaFoldDB" id="X1SCF0"/>
<protein>
    <recommendedName>
        <fullName evidence="1">LarA-like N-terminal domain-containing protein</fullName>
    </recommendedName>
</protein>
<dbReference type="GO" id="GO:0050043">
    <property type="term" value="F:lactate racemase activity"/>
    <property type="evidence" value="ECO:0007669"/>
    <property type="project" value="InterPro"/>
</dbReference>
<dbReference type="InterPro" id="IPR018657">
    <property type="entry name" value="LarA-like_N"/>
</dbReference>
<reference evidence="2" key="1">
    <citation type="journal article" date="2014" name="Front. Microbiol.">
        <title>High frequency of phylogenetically diverse reductive dehalogenase-homologous genes in deep subseafloor sedimentary metagenomes.</title>
        <authorList>
            <person name="Kawai M."/>
            <person name="Futagami T."/>
            <person name="Toyoda A."/>
            <person name="Takaki Y."/>
            <person name="Nishi S."/>
            <person name="Hori S."/>
            <person name="Arai W."/>
            <person name="Tsubouchi T."/>
            <person name="Morono Y."/>
            <person name="Uchiyama I."/>
            <person name="Ito T."/>
            <person name="Fujiyama A."/>
            <person name="Inagaki F."/>
            <person name="Takami H."/>
        </authorList>
    </citation>
    <scope>NUCLEOTIDE SEQUENCE</scope>
    <source>
        <strain evidence="2">Expedition CK06-06</strain>
    </source>
</reference>
<proteinExistence type="predicted"/>
<name>X1SCF0_9ZZZZ</name>
<organism evidence="2">
    <name type="scientific">marine sediment metagenome</name>
    <dbReference type="NCBI Taxonomy" id="412755"/>
    <lineage>
        <taxon>unclassified sequences</taxon>
        <taxon>metagenomes</taxon>
        <taxon>ecological metagenomes</taxon>
    </lineage>
</organism>
<gene>
    <name evidence="2" type="ORF">S12H4_36362</name>
</gene>
<feature type="domain" description="LarA-like N-terminal" evidence="1">
    <location>
        <begin position="50"/>
        <end position="167"/>
    </location>
</feature>
<evidence type="ECO:0000313" key="2">
    <source>
        <dbReference type="EMBL" id="GAI90648.1"/>
    </source>
</evidence>
<evidence type="ECO:0000259" key="1">
    <source>
        <dbReference type="Pfam" id="PF09861"/>
    </source>
</evidence>
<dbReference type="EMBL" id="BARW01021672">
    <property type="protein sequence ID" value="GAI90648.1"/>
    <property type="molecule type" value="Genomic_DNA"/>
</dbReference>